<accession>A0ABS0ZED5</accession>
<keyword evidence="5 9" id="KW-0812">Transmembrane</keyword>
<comment type="similarity">
    <text evidence="8 9">Belongs to the TRAP transporter small permease family.</text>
</comment>
<evidence type="ECO:0000256" key="4">
    <source>
        <dbReference type="ARBA" id="ARBA00022519"/>
    </source>
</evidence>
<evidence type="ECO:0000256" key="2">
    <source>
        <dbReference type="ARBA" id="ARBA00022448"/>
    </source>
</evidence>
<feature type="transmembrane region" description="Helical" evidence="9">
    <location>
        <begin position="91"/>
        <end position="115"/>
    </location>
</feature>
<reference evidence="11 12" key="1">
    <citation type="submission" date="2020-12" db="EMBL/GenBank/DDBJ databases">
        <title>Comparative genome analysis of fungal antagonists Marinomonas ostreistagni 398 and M. spartinae 468.</title>
        <authorList>
            <person name="Fields J.L."/>
            <person name="Mavrodi O.V."/>
            <person name="Biber P.D."/>
            <person name="Indest K.J."/>
            <person name="Mavrodi D.V."/>
        </authorList>
    </citation>
    <scope>NUCLEOTIDE SEQUENCE [LARGE SCALE GENOMIC DNA]</scope>
    <source>
        <strain evidence="11 12">USM7</strain>
    </source>
</reference>
<dbReference type="RefSeq" id="WP_199463628.1">
    <property type="nucleotide sequence ID" value="NZ_JAEMUH010000015.1"/>
</dbReference>
<keyword evidence="6 9" id="KW-1133">Transmembrane helix</keyword>
<proteinExistence type="inferred from homology"/>
<evidence type="ECO:0000256" key="5">
    <source>
        <dbReference type="ARBA" id="ARBA00022692"/>
    </source>
</evidence>
<keyword evidence="3" id="KW-1003">Cell membrane</keyword>
<evidence type="ECO:0000256" key="8">
    <source>
        <dbReference type="ARBA" id="ARBA00038436"/>
    </source>
</evidence>
<evidence type="ECO:0000256" key="9">
    <source>
        <dbReference type="RuleBase" id="RU369079"/>
    </source>
</evidence>
<evidence type="ECO:0000256" key="3">
    <source>
        <dbReference type="ARBA" id="ARBA00022475"/>
    </source>
</evidence>
<feature type="transmembrane region" description="Helical" evidence="9">
    <location>
        <begin position="49"/>
        <end position="70"/>
    </location>
</feature>
<evidence type="ECO:0000256" key="1">
    <source>
        <dbReference type="ARBA" id="ARBA00004429"/>
    </source>
</evidence>
<name>A0ABS0ZED5_9GAMM</name>
<evidence type="ECO:0000256" key="7">
    <source>
        <dbReference type="ARBA" id="ARBA00023136"/>
    </source>
</evidence>
<organism evidence="11 12">
    <name type="scientific">Marinomonas ostreistagni</name>
    <dbReference type="NCBI Taxonomy" id="359209"/>
    <lineage>
        <taxon>Bacteria</taxon>
        <taxon>Pseudomonadati</taxon>
        <taxon>Pseudomonadota</taxon>
        <taxon>Gammaproteobacteria</taxon>
        <taxon>Oceanospirillales</taxon>
        <taxon>Oceanospirillaceae</taxon>
        <taxon>Marinomonas</taxon>
    </lineage>
</organism>
<feature type="transmembrane region" description="Helical" evidence="9">
    <location>
        <begin position="21"/>
        <end position="43"/>
    </location>
</feature>
<comment type="subunit">
    <text evidence="9">The complex comprises the extracytoplasmic solute receptor protein and the two transmembrane proteins.</text>
</comment>
<dbReference type="Pfam" id="PF04290">
    <property type="entry name" value="DctQ"/>
    <property type="match status" value="1"/>
</dbReference>
<dbReference type="PANTHER" id="PTHR35011">
    <property type="entry name" value="2,3-DIKETO-L-GULONATE TRAP TRANSPORTER SMALL PERMEASE PROTEIN YIAM"/>
    <property type="match status" value="1"/>
</dbReference>
<evidence type="ECO:0000256" key="6">
    <source>
        <dbReference type="ARBA" id="ARBA00022989"/>
    </source>
</evidence>
<feature type="domain" description="Tripartite ATP-independent periplasmic transporters DctQ component" evidence="10">
    <location>
        <begin position="30"/>
        <end position="161"/>
    </location>
</feature>
<protein>
    <recommendedName>
        <fullName evidence="9">TRAP transporter small permease protein</fullName>
    </recommendedName>
</protein>
<comment type="caution">
    <text evidence="11">The sequence shown here is derived from an EMBL/GenBank/DDBJ whole genome shotgun (WGS) entry which is preliminary data.</text>
</comment>
<gene>
    <name evidence="11" type="ORF">JHD44_15250</name>
</gene>
<feature type="transmembrane region" description="Helical" evidence="9">
    <location>
        <begin position="135"/>
        <end position="154"/>
    </location>
</feature>
<keyword evidence="4 9" id="KW-0997">Cell inner membrane</keyword>
<comment type="function">
    <text evidence="9">Part of the tripartite ATP-independent periplasmic (TRAP) transport system.</text>
</comment>
<dbReference type="PANTHER" id="PTHR35011:SF2">
    <property type="entry name" value="2,3-DIKETO-L-GULONATE TRAP TRANSPORTER SMALL PERMEASE PROTEIN YIAM"/>
    <property type="match status" value="1"/>
</dbReference>
<keyword evidence="7 9" id="KW-0472">Membrane</keyword>
<evidence type="ECO:0000259" key="10">
    <source>
        <dbReference type="Pfam" id="PF04290"/>
    </source>
</evidence>
<dbReference type="Proteomes" id="UP000598488">
    <property type="component" value="Unassembled WGS sequence"/>
</dbReference>
<keyword evidence="12" id="KW-1185">Reference proteome</keyword>
<dbReference type="InterPro" id="IPR055348">
    <property type="entry name" value="DctQ"/>
</dbReference>
<sequence length="166" mass="18482">MTPLLALFDAIDRVLACIIKPIVALFGFLIAVMLVVGIVSRSLFNSPVFGLEELILVSVMWLYMLGAVLASKERTHLSADFIQTFIKNQTIVKGCHLLASLISLIMAVMFVSWSYDLAEWAIKKGQSTPVFGLPWYLSQSSLFVAAVLLVFYILRDMLQDLSKPHS</sequence>
<comment type="subcellular location">
    <subcellularLocation>
        <location evidence="1 9">Cell inner membrane</location>
        <topology evidence="1 9">Multi-pass membrane protein</topology>
    </subcellularLocation>
</comment>
<dbReference type="InterPro" id="IPR007387">
    <property type="entry name" value="TRAP_DctQ"/>
</dbReference>
<keyword evidence="2 9" id="KW-0813">Transport</keyword>
<evidence type="ECO:0000313" key="11">
    <source>
        <dbReference type="EMBL" id="MBJ7552045.1"/>
    </source>
</evidence>
<evidence type="ECO:0000313" key="12">
    <source>
        <dbReference type="Proteomes" id="UP000598488"/>
    </source>
</evidence>
<dbReference type="EMBL" id="JAEMUH010000015">
    <property type="protein sequence ID" value="MBJ7552045.1"/>
    <property type="molecule type" value="Genomic_DNA"/>
</dbReference>